<dbReference type="SUPFAM" id="SSF51556">
    <property type="entry name" value="Metallo-dependent hydrolases"/>
    <property type="match status" value="1"/>
</dbReference>
<dbReference type="PANTHER" id="PTHR21240">
    <property type="entry name" value="2-AMINO-3-CARBOXYLMUCONATE-6-SEMIALDEHYDE DECARBOXYLASE"/>
    <property type="match status" value="1"/>
</dbReference>
<evidence type="ECO:0000313" key="3">
    <source>
        <dbReference type="EMBL" id="MER7186395.1"/>
    </source>
</evidence>
<dbReference type="Gene3D" id="3.20.20.140">
    <property type="entry name" value="Metal-dependent hydrolases"/>
    <property type="match status" value="1"/>
</dbReference>
<keyword evidence="1" id="KW-0456">Lyase</keyword>
<comment type="caution">
    <text evidence="3">The sequence shown here is derived from an EMBL/GenBank/DDBJ whole genome shotgun (WGS) entry which is preliminary data.</text>
</comment>
<evidence type="ECO:0000259" key="2">
    <source>
        <dbReference type="Pfam" id="PF04909"/>
    </source>
</evidence>
<evidence type="ECO:0000313" key="4">
    <source>
        <dbReference type="Proteomes" id="UP001474181"/>
    </source>
</evidence>
<protein>
    <submittedName>
        <fullName evidence="3">Amidohydrolase family protein</fullName>
    </submittedName>
</protein>
<evidence type="ECO:0000256" key="1">
    <source>
        <dbReference type="ARBA" id="ARBA00023239"/>
    </source>
</evidence>
<dbReference type="PANTHER" id="PTHR21240:SF28">
    <property type="entry name" value="ISO-OROTATE DECARBOXYLASE (EUROFUNG)"/>
    <property type="match status" value="1"/>
</dbReference>
<dbReference type="RefSeq" id="WP_350790032.1">
    <property type="nucleotide sequence ID" value="NZ_JBEPEK010000584.1"/>
</dbReference>
<accession>A0ABV1XBI4</accession>
<keyword evidence="4" id="KW-1185">Reference proteome</keyword>
<dbReference type="Pfam" id="PF04909">
    <property type="entry name" value="Amidohydro_2"/>
    <property type="match status" value="1"/>
</dbReference>
<dbReference type="Proteomes" id="UP001474181">
    <property type="component" value="Unassembled WGS sequence"/>
</dbReference>
<dbReference type="InterPro" id="IPR032466">
    <property type="entry name" value="Metal_Hydrolase"/>
</dbReference>
<reference evidence="3 4" key="1">
    <citation type="submission" date="2024-06" db="EMBL/GenBank/DDBJ databases">
        <title>The Natural Products Discovery Center: Release of the First 8490 Sequenced Strains for Exploring Actinobacteria Biosynthetic Diversity.</title>
        <authorList>
            <person name="Kalkreuter E."/>
            <person name="Kautsar S.A."/>
            <person name="Yang D."/>
            <person name="Bader C.D."/>
            <person name="Teijaro C.N."/>
            <person name="Fluegel L."/>
            <person name="Davis C.M."/>
            <person name="Simpson J.R."/>
            <person name="Lauterbach L."/>
            <person name="Steele A.D."/>
            <person name="Gui C."/>
            <person name="Meng S."/>
            <person name="Li G."/>
            <person name="Viehrig K."/>
            <person name="Ye F."/>
            <person name="Su P."/>
            <person name="Kiefer A.F."/>
            <person name="Nichols A."/>
            <person name="Cepeda A.J."/>
            <person name="Yan W."/>
            <person name="Fan B."/>
            <person name="Jiang Y."/>
            <person name="Adhikari A."/>
            <person name="Zheng C.-J."/>
            <person name="Schuster L."/>
            <person name="Cowan T.M."/>
            <person name="Smanski M.J."/>
            <person name="Chevrette M.G."/>
            <person name="De Carvalho L.P.S."/>
            <person name="Shen B."/>
        </authorList>
    </citation>
    <scope>NUCLEOTIDE SEQUENCE [LARGE SCALE GENOMIC DNA]</scope>
    <source>
        <strain evidence="3 4">NPDC000234</strain>
    </source>
</reference>
<gene>
    <name evidence="3" type="ORF">ABT404_44220</name>
</gene>
<dbReference type="InterPro" id="IPR006680">
    <property type="entry name" value="Amidohydro-rel"/>
</dbReference>
<name>A0ABV1XBI4_9ACTN</name>
<feature type="domain" description="Amidohydrolase-related" evidence="2">
    <location>
        <begin position="6"/>
        <end position="317"/>
    </location>
</feature>
<dbReference type="InterPro" id="IPR032465">
    <property type="entry name" value="ACMSD"/>
</dbReference>
<organism evidence="3 4">
    <name type="scientific">Streptomyces hyaluromycini</name>
    <dbReference type="NCBI Taxonomy" id="1377993"/>
    <lineage>
        <taxon>Bacteria</taxon>
        <taxon>Bacillati</taxon>
        <taxon>Actinomycetota</taxon>
        <taxon>Actinomycetes</taxon>
        <taxon>Kitasatosporales</taxon>
        <taxon>Streptomycetaceae</taxon>
        <taxon>Streptomyces</taxon>
    </lineage>
</organism>
<sequence>MPGQRIDVHTHGVSDEAMAAIAGRGFRPTGGYRISVRWTPEAALAYMDRQQIAAQLVSMPISFAGADDDPDFGTRLARLINEGHAELIAKHPGRFGAFATLPADGPDEALAEAAYALDELKLDGVVLTSNVLGRYFGDPSLEPVLAELARREVPVFVHPEDCPHIDVLGFGRPSSIVEFPFDTARTITNALYTGVFQRHPGLRLILAHCGGALPALGWRIGEHTVMGRGPVDADIDPAHVAEVLRGLYYETALAGSRNSLLPTLEVTSADHILFGTDWPAAPEPTVVHNIENLMGFDGFTEGDLRGVERDNALRLFPRFA</sequence>
<dbReference type="EMBL" id="JBEPEK010000584">
    <property type="protein sequence ID" value="MER7186395.1"/>
    <property type="molecule type" value="Genomic_DNA"/>
</dbReference>
<proteinExistence type="predicted"/>